<dbReference type="EMBL" id="LSFY01000001">
    <property type="protein sequence ID" value="KXZ40481.1"/>
    <property type="molecule type" value="Genomic_DNA"/>
</dbReference>
<dbReference type="Proteomes" id="UP000323392">
    <property type="component" value="Unassembled WGS sequence"/>
</dbReference>
<reference evidence="3 5" key="2">
    <citation type="submission" date="2016-11" db="EMBL/GenBank/DDBJ databases">
        <authorList>
            <person name="Varghese N."/>
            <person name="Submissions S."/>
        </authorList>
    </citation>
    <scope>NUCLEOTIDE SEQUENCE [LARGE SCALE GENOMIC DNA]</scope>
    <source>
        <strain evidence="3 5">DSM 7308</strain>
    </source>
</reference>
<sequence precursor="true">MKFKFLALILIAFMFLTGCELEQEPKSISEENTNETVVEESKDDKINEYKEAIGIYFEEKDNKIHVNLLDTESDDNYFEFDSSLNQTIQDLKSHRLVVIGFDENSLVKDIKQIGNAQVEAIFNGMADNNFAEFNIKGYLNVFQISDELKEEFYSLEEGKKLLMTITNNDQEGANLIVTNIE</sequence>
<evidence type="ECO:0000313" key="3">
    <source>
        <dbReference type="EMBL" id="SHL16426.1"/>
    </source>
</evidence>
<evidence type="ECO:0000313" key="2">
    <source>
        <dbReference type="EMBL" id="KXZ40481.1"/>
    </source>
</evidence>
<keyword evidence="5" id="KW-1185">Reference proteome</keyword>
<keyword evidence="1" id="KW-0732">Signal</keyword>
<reference evidence="2 4" key="1">
    <citation type="submission" date="2016-02" db="EMBL/GenBank/DDBJ databases">
        <title>Draft genome sequence for Clostridium paradoxum JW-YL-7.</title>
        <authorList>
            <person name="Utturkar S.M."/>
            <person name="Lancaster A."/>
            <person name="Poole F.L."/>
            <person name="Adams M.W."/>
            <person name="Brown S.D."/>
        </authorList>
    </citation>
    <scope>NUCLEOTIDE SEQUENCE [LARGE SCALE GENOMIC DNA]</scope>
    <source>
        <strain evidence="2 4">JW-YL-7</strain>
    </source>
</reference>
<gene>
    <name evidence="2" type="ORF">JWYL7_1556</name>
    <name evidence="3" type="ORF">SAMN05661008_01581</name>
</gene>
<organism evidence="2 4">
    <name type="scientific">Alkalithermobacter thermoalcaliphilus JW-YL-7 = DSM 7308</name>
    <dbReference type="NCBI Taxonomy" id="1121328"/>
    <lineage>
        <taxon>Bacteria</taxon>
        <taxon>Bacillati</taxon>
        <taxon>Bacillota</taxon>
        <taxon>Clostridia</taxon>
        <taxon>Peptostreptococcales</taxon>
        <taxon>Tepidibacteraceae</taxon>
        <taxon>Alkalithermobacter</taxon>
    </lineage>
</organism>
<name>A0A150FS81_CLOPD</name>
<dbReference type="AlphaFoldDB" id="A0A150FS81"/>
<feature type="signal peptide" evidence="1">
    <location>
        <begin position="1"/>
        <end position="22"/>
    </location>
</feature>
<evidence type="ECO:0008006" key="6">
    <source>
        <dbReference type="Google" id="ProtNLM"/>
    </source>
</evidence>
<evidence type="ECO:0000256" key="1">
    <source>
        <dbReference type="SAM" id="SignalP"/>
    </source>
</evidence>
<dbReference type="PROSITE" id="PS51257">
    <property type="entry name" value="PROKAR_LIPOPROTEIN"/>
    <property type="match status" value="1"/>
</dbReference>
<comment type="caution">
    <text evidence="2">The sequence shown here is derived from an EMBL/GenBank/DDBJ whole genome shotgun (WGS) entry which is preliminary data.</text>
</comment>
<accession>A0A150FS81</accession>
<dbReference type="EMBL" id="FRBG01000013">
    <property type="protein sequence ID" value="SHL16426.1"/>
    <property type="molecule type" value="Genomic_DNA"/>
</dbReference>
<evidence type="ECO:0000313" key="4">
    <source>
        <dbReference type="Proteomes" id="UP000092605"/>
    </source>
</evidence>
<proteinExistence type="predicted"/>
<evidence type="ECO:0000313" key="5">
    <source>
        <dbReference type="Proteomes" id="UP000323392"/>
    </source>
</evidence>
<dbReference type="RefSeq" id="WP_066071407.1">
    <property type="nucleotide sequence ID" value="NZ_FRBG01000013.1"/>
</dbReference>
<dbReference type="STRING" id="1121328.JWYL7_1556"/>
<protein>
    <recommendedName>
        <fullName evidence="6">Lipoprotein</fullName>
    </recommendedName>
</protein>
<dbReference type="PATRIC" id="fig|1121328.3.peg.1567"/>
<dbReference type="OrthoDB" id="1757852at2"/>
<dbReference type="Proteomes" id="UP000092605">
    <property type="component" value="Unassembled WGS sequence"/>
</dbReference>
<feature type="chain" id="PRO_5038915673" description="Lipoprotein" evidence="1">
    <location>
        <begin position="23"/>
        <end position="181"/>
    </location>
</feature>